<dbReference type="InterPro" id="IPR013766">
    <property type="entry name" value="Thioredoxin_domain"/>
</dbReference>
<keyword evidence="4" id="KW-1003">Cell membrane</keyword>
<evidence type="ECO:0000256" key="13">
    <source>
        <dbReference type="ARBA" id="ARBA00023284"/>
    </source>
</evidence>
<dbReference type="PANTHER" id="PTHR13887">
    <property type="entry name" value="GLUTATHIONE S-TRANSFERASE KAPPA"/>
    <property type="match status" value="1"/>
</dbReference>
<feature type="domain" description="Thioredoxin" evidence="14">
    <location>
        <begin position="85"/>
        <end position="272"/>
    </location>
</feature>
<evidence type="ECO:0000256" key="11">
    <source>
        <dbReference type="ARBA" id="ARBA00023136"/>
    </source>
</evidence>
<dbReference type="EMBL" id="JBGMEK010000045">
    <property type="protein sequence ID" value="MFA0812565.1"/>
    <property type="molecule type" value="Genomic_DNA"/>
</dbReference>
<name>A0ABV4P3P4_9GAMM</name>
<evidence type="ECO:0000259" key="14">
    <source>
        <dbReference type="PROSITE" id="PS51352"/>
    </source>
</evidence>
<evidence type="ECO:0000256" key="6">
    <source>
        <dbReference type="ARBA" id="ARBA00022692"/>
    </source>
</evidence>
<dbReference type="SUPFAM" id="SSF52833">
    <property type="entry name" value="Thioredoxin-like"/>
    <property type="match status" value="1"/>
</dbReference>
<keyword evidence="7" id="KW-0732">Signal</keyword>
<dbReference type="Gene3D" id="2.30.42.10">
    <property type="match status" value="1"/>
</dbReference>
<evidence type="ECO:0000256" key="7">
    <source>
        <dbReference type="ARBA" id="ARBA00022729"/>
    </source>
</evidence>
<keyword evidence="5" id="KW-0997">Cell inner membrane</keyword>
<keyword evidence="10" id="KW-0560">Oxidoreductase</keyword>
<keyword evidence="16" id="KW-1185">Reference proteome</keyword>
<dbReference type="InterPro" id="IPR024961">
    <property type="entry name" value="T2SS_GspC_N"/>
</dbReference>
<dbReference type="InterPro" id="IPR036249">
    <property type="entry name" value="Thioredoxin-like_sf"/>
</dbReference>
<evidence type="ECO:0000256" key="1">
    <source>
        <dbReference type="ARBA" id="ARBA00004533"/>
    </source>
</evidence>
<evidence type="ECO:0000256" key="2">
    <source>
        <dbReference type="ARBA" id="ARBA00005791"/>
    </source>
</evidence>
<organism evidence="15 16">
    <name type="scientific">Microbulbifer epialgicus</name>
    <dbReference type="NCBI Taxonomy" id="393907"/>
    <lineage>
        <taxon>Bacteria</taxon>
        <taxon>Pseudomonadati</taxon>
        <taxon>Pseudomonadota</taxon>
        <taxon>Gammaproteobacteria</taxon>
        <taxon>Cellvibrionales</taxon>
        <taxon>Microbulbiferaceae</taxon>
        <taxon>Microbulbifer</taxon>
    </lineage>
</organism>
<dbReference type="PROSITE" id="PS51257">
    <property type="entry name" value="PROKAR_LIPOPROTEIN"/>
    <property type="match status" value="1"/>
</dbReference>
<reference evidence="15 16" key="1">
    <citation type="submission" date="2024-08" db="EMBL/GenBank/DDBJ databases">
        <authorList>
            <person name="Ishaq N."/>
        </authorList>
    </citation>
    <scope>NUCLEOTIDE SEQUENCE [LARGE SCALE GENOMIC DNA]</scope>
    <source>
        <strain evidence="15 16">DSM 18651</strain>
    </source>
</reference>
<keyword evidence="12" id="KW-1015">Disulfide bond</keyword>
<dbReference type="PANTHER" id="PTHR13887:SF14">
    <property type="entry name" value="DISULFIDE BOND FORMATION PROTEIN D"/>
    <property type="match status" value="1"/>
</dbReference>
<keyword evidence="11" id="KW-0472">Membrane</keyword>
<dbReference type="Pfam" id="PF13462">
    <property type="entry name" value="Thioredoxin_4"/>
    <property type="match status" value="1"/>
</dbReference>
<accession>A0ABV4P3P4</accession>
<evidence type="ECO:0000256" key="4">
    <source>
        <dbReference type="ARBA" id="ARBA00022475"/>
    </source>
</evidence>
<dbReference type="Proteomes" id="UP001569428">
    <property type="component" value="Unassembled WGS sequence"/>
</dbReference>
<dbReference type="InterPro" id="IPR036034">
    <property type="entry name" value="PDZ_sf"/>
</dbReference>
<comment type="subcellular location">
    <subcellularLocation>
        <location evidence="1">Cell inner membrane</location>
    </subcellularLocation>
</comment>
<keyword evidence="8" id="KW-0653">Protein transport</keyword>
<evidence type="ECO:0000256" key="10">
    <source>
        <dbReference type="ARBA" id="ARBA00023002"/>
    </source>
</evidence>
<proteinExistence type="inferred from homology"/>
<dbReference type="PROSITE" id="PS51352">
    <property type="entry name" value="THIOREDOXIN_2"/>
    <property type="match status" value="1"/>
</dbReference>
<comment type="caution">
    <text evidence="15">The sequence shown here is derived from an EMBL/GenBank/DDBJ whole genome shotgun (WGS) entry which is preliminary data.</text>
</comment>
<gene>
    <name evidence="15" type="ORF">ACCI49_16755</name>
</gene>
<evidence type="ECO:0000256" key="12">
    <source>
        <dbReference type="ARBA" id="ARBA00023157"/>
    </source>
</evidence>
<dbReference type="Gene3D" id="2.30.30.830">
    <property type="match status" value="1"/>
</dbReference>
<comment type="similarity">
    <text evidence="2">Belongs to the thioredoxin family. DsbA subfamily.</text>
</comment>
<sequence>MKKRNGLFWLPLLNVVFYFLIACTDHQEVRSKAQTETGSPPLAARIAGQEISLEKVDSALQLTLYDLQEMQYALRVDKIYELAAKNDNKKAVEILLPTPMPPRLDLPYKSDLFQGNPKAPITISVFCSYQSPHCKSIQPVLRRLAVQYQGWTRQANFDFPLKFHKEGIPAAHAARCAAEQGSYWNYHDALYVQTPKLDQEIYSALGQRLQLDSARFQQCMTDADIRSSVLKDRNMAMHLGLKNVPVVLINGLYLKGLRTFEQYAYWLERELRTKGVVSGEKYIWRDTSEKNDRNLPFTKLPLALVGVSGSSAKESYKALIEVERARAQYFILGQQLLPKVSLLRLYSGFAVIDNHGRVEKLPLRGKAGVDISLTDSRQQSEEARRRIEQPLGGGSRRLIKPSGVLTLGQEWLRKQLEHRELLEAKFIEAELEVEGYHLMRLEGVANNEFFTVLGFQENDVLMRVNDSWVHSGQNTLWDALASGEIIDVTFMRKGLPQRLQYVVEELGYFEEESDSQRE</sequence>
<evidence type="ECO:0000256" key="5">
    <source>
        <dbReference type="ARBA" id="ARBA00022519"/>
    </source>
</evidence>
<evidence type="ECO:0000256" key="3">
    <source>
        <dbReference type="ARBA" id="ARBA00022448"/>
    </source>
</evidence>
<dbReference type="Gene3D" id="3.40.30.10">
    <property type="entry name" value="Glutaredoxin"/>
    <property type="match status" value="1"/>
</dbReference>
<evidence type="ECO:0000256" key="8">
    <source>
        <dbReference type="ARBA" id="ARBA00022927"/>
    </source>
</evidence>
<dbReference type="RefSeq" id="WP_371840253.1">
    <property type="nucleotide sequence ID" value="NZ_JBGMEK010000045.1"/>
</dbReference>
<keyword evidence="6" id="KW-0812">Transmembrane</keyword>
<evidence type="ECO:0000256" key="9">
    <source>
        <dbReference type="ARBA" id="ARBA00022989"/>
    </source>
</evidence>
<evidence type="ECO:0000313" key="16">
    <source>
        <dbReference type="Proteomes" id="UP001569428"/>
    </source>
</evidence>
<dbReference type="Pfam" id="PF11356">
    <property type="entry name" value="T2SSC"/>
    <property type="match status" value="1"/>
</dbReference>
<dbReference type="InterPro" id="IPR012336">
    <property type="entry name" value="Thioredoxin-like_fold"/>
</dbReference>
<protein>
    <submittedName>
        <fullName evidence="15">Thioredoxin domain-containing protein</fullName>
    </submittedName>
</protein>
<keyword evidence="9" id="KW-1133">Transmembrane helix</keyword>
<keyword evidence="13" id="KW-0676">Redox-active center</keyword>
<keyword evidence="3" id="KW-0813">Transport</keyword>
<evidence type="ECO:0000313" key="15">
    <source>
        <dbReference type="EMBL" id="MFA0812565.1"/>
    </source>
</evidence>